<keyword evidence="1" id="KW-0472">Membrane</keyword>
<sequence length="190" mass="20803">MSIIFTFGKHRLVTCQGCGRLLAIDDDVCPHCAFDRSSEIHDMARLENSVEAPVPLLLTDDRPREVPAPRASRRRTHRAKAVIVAVAIVVVGGLWYLQSREPEEHFTPMTAQAALGSVEDKGKQNALAVQKDAQSNALDAQLGLARSCVKVNAWDCVREHAGNALKLDPKNGESQDLLEQAITQAGWKSK</sequence>
<name>A0A158FTW5_9BURK</name>
<dbReference type="AlphaFoldDB" id="A0A158FTW5"/>
<keyword evidence="1" id="KW-0812">Transmembrane</keyword>
<protein>
    <submittedName>
        <fullName evidence="2">Uncharacterized protein</fullName>
    </submittedName>
</protein>
<evidence type="ECO:0000313" key="2">
    <source>
        <dbReference type="EMBL" id="SAL23083.1"/>
    </source>
</evidence>
<accession>A0A158FTW5</accession>
<organism evidence="2 3">
    <name type="scientific">Caballeronia terrestris</name>
    <dbReference type="NCBI Taxonomy" id="1226301"/>
    <lineage>
        <taxon>Bacteria</taxon>
        <taxon>Pseudomonadati</taxon>
        <taxon>Pseudomonadota</taxon>
        <taxon>Betaproteobacteria</taxon>
        <taxon>Burkholderiales</taxon>
        <taxon>Burkholderiaceae</taxon>
        <taxon>Caballeronia</taxon>
    </lineage>
</organism>
<dbReference type="EMBL" id="FCOL02000003">
    <property type="protein sequence ID" value="SAL23083.1"/>
    <property type="molecule type" value="Genomic_DNA"/>
</dbReference>
<gene>
    <name evidence="2" type="ORF">AWB67_00855</name>
</gene>
<feature type="transmembrane region" description="Helical" evidence="1">
    <location>
        <begin position="79"/>
        <end position="97"/>
    </location>
</feature>
<reference evidence="2" key="1">
    <citation type="submission" date="2016-01" db="EMBL/GenBank/DDBJ databases">
        <authorList>
            <person name="Peeters C."/>
        </authorList>
    </citation>
    <scope>NUCLEOTIDE SEQUENCE [LARGE SCALE GENOMIC DNA]</scope>
    <source>
        <strain evidence="2">LMG 22937</strain>
    </source>
</reference>
<evidence type="ECO:0000256" key="1">
    <source>
        <dbReference type="SAM" id="Phobius"/>
    </source>
</evidence>
<keyword evidence="1" id="KW-1133">Transmembrane helix</keyword>
<dbReference type="OrthoDB" id="9004488at2"/>
<comment type="caution">
    <text evidence="2">The sequence shown here is derived from an EMBL/GenBank/DDBJ whole genome shotgun (WGS) entry which is preliminary data.</text>
</comment>
<dbReference type="RefSeq" id="WP_087654982.1">
    <property type="nucleotide sequence ID" value="NZ_FCOL02000003.1"/>
</dbReference>
<keyword evidence="3" id="KW-1185">Reference proteome</keyword>
<evidence type="ECO:0000313" key="3">
    <source>
        <dbReference type="Proteomes" id="UP000054925"/>
    </source>
</evidence>
<proteinExistence type="predicted"/>
<dbReference type="Proteomes" id="UP000054925">
    <property type="component" value="Unassembled WGS sequence"/>
</dbReference>